<comment type="caution">
    <text evidence="10">The sequence shown here is derived from an EMBL/GenBank/DDBJ whole genome shotgun (WGS) entry which is preliminary data.</text>
</comment>
<dbReference type="RefSeq" id="WP_131236724.1">
    <property type="nucleotide sequence ID" value="NZ_SJTH01000008.1"/>
</dbReference>
<sequence length="268" mass="30875">MIKDGHIHTPFCPHGTKDALEAYVEKALSLGFQEISFTEHAPLPEGFIDPTPEQDSSMDIEQLEDYFDKINKVKAIYSGKIKINTGLEVDFIEGFELEIKQFLDRYGKYLDDSILSVHFLKFRNKYDCIDYSPELFGQMVTEYGTIEEVYHAYFKTLLHSIYCDLGPYKPKRIGHITLVKKFQKKYPVQTAFKNELMEILNAIKFKGYEIDYNGAGFSKPLCKEAYPPDWVAEQAIKLNIPLVYGSDAHQMKELGQGLSRMPLWKGNQ</sequence>
<dbReference type="STRING" id="1742358.GCA_001439605_03838"/>
<keyword evidence="5 8" id="KW-0378">Hydrolase</keyword>
<dbReference type="InterPro" id="IPR016195">
    <property type="entry name" value="Pol/histidinol_Pase-like"/>
</dbReference>
<gene>
    <name evidence="10" type="primary">hisJ</name>
    <name evidence="10" type="ORF">E0Y62_09325</name>
</gene>
<dbReference type="CDD" id="cd12110">
    <property type="entry name" value="PHP_HisPPase_Hisj_like"/>
    <property type="match status" value="1"/>
</dbReference>
<comment type="pathway">
    <text evidence="1 8">Amino-acid biosynthesis; L-histidine biosynthesis; L-histidine from 5-phospho-alpha-D-ribose 1-diphosphate: step 8/9.</text>
</comment>
<dbReference type="PANTHER" id="PTHR21039">
    <property type="entry name" value="HISTIDINOL PHOSPHATASE-RELATED"/>
    <property type="match status" value="1"/>
</dbReference>
<dbReference type="GO" id="GO:0005737">
    <property type="term" value="C:cytoplasm"/>
    <property type="evidence" value="ECO:0007669"/>
    <property type="project" value="TreeGrafter"/>
</dbReference>
<evidence type="ECO:0000256" key="1">
    <source>
        <dbReference type="ARBA" id="ARBA00004970"/>
    </source>
</evidence>
<dbReference type="Pfam" id="PF02811">
    <property type="entry name" value="PHP"/>
    <property type="match status" value="1"/>
</dbReference>
<evidence type="ECO:0000256" key="6">
    <source>
        <dbReference type="ARBA" id="ARBA00023102"/>
    </source>
</evidence>
<feature type="domain" description="PHP" evidence="9">
    <location>
        <begin position="4"/>
        <end position="213"/>
    </location>
</feature>
<name>A0A4V2NUI9_9BACI</name>
<dbReference type="GO" id="GO:0000105">
    <property type="term" value="P:L-histidine biosynthetic process"/>
    <property type="evidence" value="ECO:0007669"/>
    <property type="project" value="UniProtKB-UniRule"/>
</dbReference>
<dbReference type="NCBIfam" id="TIGR01856">
    <property type="entry name" value="hisJ_fam"/>
    <property type="match status" value="1"/>
</dbReference>
<dbReference type="EMBL" id="SJTH01000008">
    <property type="protein sequence ID" value="TCJ04634.1"/>
    <property type="molecule type" value="Genomic_DNA"/>
</dbReference>
<dbReference type="Gene3D" id="3.20.20.140">
    <property type="entry name" value="Metal-dependent hydrolases"/>
    <property type="match status" value="1"/>
</dbReference>
<evidence type="ECO:0000313" key="10">
    <source>
        <dbReference type="EMBL" id="TCJ04634.1"/>
    </source>
</evidence>
<proteinExistence type="inferred from homology"/>
<keyword evidence="4 8" id="KW-0028">Amino-acid biosynthesis</keyword>
<comment type="similarity">
    <text evidence="2 8">Belongs to the PHP hydrolase family. HisK subfamily.</text>
</comment>
<dbReference type="GO" id="GO:0004401">
    <property type="term" value="F:histidinol-phosphatase activity"/>
    <property type="evidence" value="ECO:0007669"/>
    <property type="project" value="UniProtKB-UniRule"/>
</dbReference>
<accession>A0A4V2NUI9</accession>
<evidence type="ECO:0000313" key="11">
    <source>
        <dbReference type="Proteomes" id="UP000293846"/>
    </source>
</evidence>
<dbReference type="EC" id="3.1.3.15" evidence="3 8"/>
<evidence type="ECO:0000256" key="2">
    <source>
        <dbReference type="ARBA" id="ARBA00009152"/>
    </source>
</evidence>
<dbReference type="PANTHER" id="PTHR21039:SF0">
    <property type="entry name" value="HISTIDINOL-PHOSPHATASE"/>
    <property type="match status" value="1"/>
</dbReference>
<dbReference type="InterPro" id="IPR004013">
    <property type="entry name" value="PHP_dom"/>
</dbReference>
<dbReference type="SUPFAM" id="SSF89550">
    <property type="entry name" value="PHP domain-like"/>
    <property type="match status" value="1"/>
</dbReference>
<evidence type="ECO:0000256" key="7">
    <source>
        <dbReference type="ARBA" id="ARBA00049158"/>
    </source>
</evidence>
<dbReference type="InterPro" id="IPR010140">
    <property type="entry name" value="Histidinol_P_phosphatase_HisJ"/>
</dbReference>
<evidence type="ECO:0000256" key="4">
    <source>
        <dbReference type="ARBA" id="ARBA00022605"/>
    </source>
</evidence>
<dbReference type="OrthoDB" id="9775255at2"/>
<keyword evidence="11" id="KW-1185">Reference proteome</keyword>
<dbReference type="UniPathway" id="UPA00031">
    <property type="reaction ID" value="UER00013"/>
</dbReference>
<dbReference type="NCBIfam" id="NF005996">
    <property type="entry name" value="PRK08123.1"/>
    <property type="match status" value="1"/>
</dbReference>
<reference evidence="10 11" key="1">
    <citation type="submission" date="2019-03" db="EMBL/GenBank/DDBJ databases">
        <authorList>
            <person name="Jensen L."/>
            <person name="Storgaard J."/>
            <person name="Sulaj E."/>
            <person name="Schramm A."/>
            <person name="Marshall I.P.G."/>
        </authorList>
    </citation>
    <scope>NUCLEOTIDE SEQUENCE [LARGE SCALE GENOMIC DNA]</scope>
    <source>
        <strain evidence="10 11">2017H2G3</strain>
    </source>
</reference>
<protein>
    <recommendedName>
        <fullName evidence="3 8">Histidinol-phosphatase</fullName>
        <shortName evidence="8">HolPase</shortName>
        <ecNumber evidence="3 8">3.1.3.15</ecNumber>
    </recommendedName>
</protein>
<dbReference type="Proteomes" id="UP000293846">
    <property type="component" value="Unassembled WGS sequence"/>
</dbReference>
<evidence type="ECO:0000256" key="5">
    <source>
        <dbReference type="ARBA" id="ARBA00022801"/>
    </source>
</evidence>
<evidence type="ECO:0000256" key="8">
    <source>
        <dbReference type="RuleBase" id="RU366003"/>
    </source>
</evidence>
<organism evidence="10 11">
    <name type="scientific">Cytobacillus praedii</name>
    <dbReference type="NCBI Taxonomy" id="1742358"/>
    <lineage>
        <taxon>Bacteria</taxon>
        <taxon>Bacillati</taxon>
        <taxon>Bacillota</taxon>
        <taxon>Bacilli</taxon>
        <taxon>Bacillales</taxon>
        <taxon>Bacillaceae</taxon>
        <taxon>Cytobacillus</taxon>
    </lineage>
</organism>
<evidence type="ECO:0000259" key="9">
    <source>
        <dbReference type="Pfam" id="PF02811"/>
    </source>
</evidence>
<keyword evidence="6 8" id="KW-0368">Histidine biosynthesis</keyword>
<comment type="catalytic activity">
    <reaction evidence="7 8">
        <text>L-histidinol phosphate + H2O = L-histidinol + phosphate</text>
        <dbReference type="Rhea" id="RHEA:14465"/>
        <dbReference type="ChEBI" id="CHEBI:15377"/>
        <dbReference type="ChEBI" id="CHEBI:43474"/>
        <dbReference type="ChEBI" id="CHEBI:57699"/>
        <dbReference type="ChEBI" id="CHEBI:57980"/>
        <dbReference type="EC" id="3.1.3.15"/>
    </reaction>
</comment>
<evidence type="ECO:0000256" key="3">
    <source>
        <dbReference type="ARBA" id="ARBA00013085"/>
    </source>
</evidence>
<dbReference type="AlphaFoldDB" id="A0A4V2NUI9"/>